<feature type="region of interest" description="Disordered" evidence="1">
    <location>
        <begin position="52"/>
        <end position="94"/>
    </location>
</feature>
<dbReference type="EMBL" id="OC916759">
    <property type="protein sequence ID" value="CAD7645160.1"/>
    <property type="molecule type" value="Genomic_DNA"/>
</dbReference>
<dbReference type="AlphaFoldDB" id="A0A7R9QGQ0"/>
<evidence type="ECO:0000313" key="3">
    <source>
        <dbReference type="EMBL" id="CAD7645160.1"/>
    </source>
</evidence>
<feature type="compositionally biased region" description="Polar residues" evidence="1">
    <location>
        <begin position="82"/>
        <end position="94"/>
    </location>
</feature>
<reference evidence="3" key="1">
    <citation type="submission" date="2020-11" db="EMBL/GenBank/DDBJ databases">
        <authorList>
            <person name="Tran Van P."/>
        </authorList>
    </citation>
    <scope>NUCLEOTIDE SEQUENCE</scope>
</reference>
<dbReference type="Proteomes" id="UP000728032">
    <property type="component" value="Unassembled WGS sequence"/>
</dbReference>
<keyword evidence="2" id="KW-0732">Signal</keyword>
<organism evidence="3">
    <name type="scientific">Oppiella nova</name>
    <dbReference type="NCBI Taxonomy" id="334625"/>
    <lineage>
        <taxon>Eukaryota</taxon>
        <taxon>Metazoa</taxon>
        <taxon>Ecdysozoa</taxon>
        <taxon>Arthropoda</taxon>
        <taxon>Chelicerata</taxon>
        <taxon>Arachnida</taxon>
        <taxon>Acari</taxon>
        <taxon>Acariformes</taxon>
        <taxon>Sarcoptiformes</taxon>
        <taxon>Oribatida</taxon>
        <taxon>Brachypylina</taxon>
        <taxon>Oppioidea</taxon>
        <taxon>Oppiidae</taxon>
        <taxon>Oppiella</taxon>
    </lineage>
</organism>
<keyword evidence="4" id="KW-1185">Reference proteome</keyword>
<accession>A0A7R9QGQ0</accession>
<feature type="chain" id="PRO_5035680616" evidence="2">
    <location>
        <begin position="23"/>
        <end position="94"/>
    </location>
</feature>
<evidence type="ECO:0000256" key="2">
    <source>
        <dbReference type="SAM" id="SignalP"/>
    </source>
</evidence>
<dbReference type="EMBL" id="CAJPVJ010001934">
    <property type="protein sequence ID" value="CAG2165524.1"/>
    <property type="molecule type" value="Genomic_DNA"/>
</dbReference>
<evidence type="ECO:0000256" key="1">
    <source>
        <dbReference type="SAM" id="MobiDB-lite"/>
    </source>
</evidence>
<feature type="signal peptide" evidence="2">
    <location>
        <begin position="1"/>
        <end position="22"/>
    </location>
</feature>
<protein>
    <submittedName>
        <fullName evidence="3">Uncharacterized protein</fullName>
    </submittedName>
</protein>
<sequence>MKQFLVLCILIAFYMIPDISEANNYELESRINSLRENSFSELYEKYIRRKRDTNCGDSDDDEDTDHKKKCNGKKGGGGGGHTNNISFNVNVKNH</sequence>
<proteinExistence type="predicted"/>
<gene>
    <name evidence="3" type="ORF">ONB1V03_LOCUS5064</name>
</gene>
<evidence type="ECO:0000313" key="4">
    <source>
        <dbReference type="Proteomes" id="UP000728032"/>
    </source>
</evidence>
<name>A0A7R9QGQ0_9ACAR</name>